<dbReference type="EMBL" id="LSYV01000022">
    <property type="protein sequence ID" value="KXZ49392.1"/>
    <property type="molecule type" value="Genomic_DNA"/>
</dbReference>
<feature type="compositionally biased region" description="Pro residues" evidence="1">
    <location>
        <begin position="576"/>
        <end position="588"/>
    </location>
</feature>
<proteinExistence type="predicted"/>
<feature type="compositionally biased region" description="Basic and acidic residues" evidence="1">
    <location>
        <begin position="52"/>
        <end position="61"/>
    </location>
</feature>
<evidence type="ECO:0000256" key="1">
    <source>
        <dbReference type="SAM" id="MobiDB-lite"/>
    </source>
</evidence>
<evidence type="ECO:0000313" key="3">
    <source>
        <dbReference type="Proteomes" id="UP000075714"/>
    </source>
</evidence>
<reference evidence="3" key="1">
    <citation type="journal article" date="2016" name="Nat. Commun.">
        <title>The Gonium pectorale genome demonstrates co-option of cell cycle regulation during the evolution of multicellularity.</title>
        <authorList>
            <person name="Hanschen E.R."/>
            <person name="Marriage T.N."/>
            <person name="Ferris P.J."/>
            <person name="Hamaji T."/>
            <person name="Toyoda A."/>
            <person name="Fujiyama A."/>
            <person name="Neme R."/>
            <person name="Noguchi H."/>
            <person name="Minakuchi Y."/>
            <person name="Suzuki M."/>
            <person name="Kawai-Toyooka H."/>
            <person name="Smith D.R."/>
            <person name="Sparks H."/>
            <person name="Anderson J."/>
            <person name="Bakaric R."/>
            <person name="Luria V."/>
            <person name="Karger A."/>
            <person name="Kirschner M.W."/>
            <person name="Durand P.M."/>
            <person name="Michod R.E."/>
            <person name="Nozaki H."/>
            <person name="Olson B.J."/>
        </authorList>
    </citation>
    <scope>NUCLEOTIDE SEQUENCE [LARGE SCALE GENOMIC DNA]</scope>
    <source>
        <strain evidence="3">NIES-2863</strain>
    </source>
</reference>
<feature type="compositionally biased region" description="Low complexity" evidence="1">
    <location>
        <begin position="1002"/>
        <end position="1023"/>
    </location>
</feature>
<feature type="region of interest" description="Disordered" evidence="1">
    <location>
        <begin position="361"/>
        <end position="381"/>
    </location>
</feature>
<feature type="region of interest" description="Disordered" evidence="1">
    <location>
        <begin position="781"/>
        <end position="827"/>
    </location>
</feature>
<feature type="compositionally biased region" description="Low complexity" evidence="1">
    <location>
        <begin position="741"/>
        <end position="751"/>
    </location>
</feature>
<feature type="region of interest" description="Disordered" evidence="1">
    <location>
        <begin position="431"/>
        <end position="451"/>
    </location>
</feature>
<feature type="region of interest" description="Disordered" evidence="1">
    <location>
        <begin position="499"/>
        <end position="625"/>
    </location>
</feature>
<feature type="region of interest" description="Disordered" evidence="1">
    <location>
        <begin position="17"/>
        <end position="64"/>
    </location>
</feature>
<evidence type="ECO:0000313" key="2">
    <source>
        <dbReference type="EMBL" id="KXZ49392.1"/>
    </source>
</evidence>
<accession>A0A150GHR8</accession>
<feature type="region of interest" description="Disordered" evidence="1">
    <location>
        <begin position="1002"/>
        <end position="1034"/>
    </location>
</feature>
<feature type="region of interest" description="Disordered" evidence="1">
    <location>
        <begin position="950"/>
        <end position="982"/>
    </location>
</feature>
<feature type="region of interest" description="Disordered" evidence="1">
    <location>
        <begin position="695"/>
        <end position="751"/>
    </location>
</feature>
<name>A0A150GHR8_GONPE</name>
<feature type="region of interest" description="Disordered" evidence="1">
    <location>
        <begin position="132"/>
        <end position="153"/>
    </location>
</feature>
<organism evidence="2 3">
    <name type="scientific">Gonium pectorale</name>
    <name type="common">Green alga</name>
    <dbReference type="NCBI Taxonomy" id="33097"/>
    <lineage>
        <taxon>Eukaryota</taxon>
        <taxon>Viridiplantae</taxon>
        <taxon>Chlorophyta</taxon>
        <taxon>core chlorophytes</taxon>
        <taxon>Chlorophyceae</taxon>
        <taxon>CS clade</taxon>
        <taxon>Chlamydomonadales</taxon>
        <taxon>Volvocaceae</taxon>
        <taxon>Gonium</taxon>
    </lineage>
</organism>
<sequence>MSAPGLDEIAAALMEELRGGPRGARAGPLAEADRAGRQTQQVDTAGGSDGSRGVDARRAPAEAEGAGIVAEAVEERAGALPWGIWLTVSGGVSSSRELAAPALLAGSSTLLLLPQPAARELEEHIRHVMEGADCGASEPSDGDVGPPGQCAADPAARVEPVDAIDPGNGAAARTLGPAAGTERRFAAAGKASAGGTTARSGATGLSRSELWAQHVQPLLADFGFVLACSREVGDWLLACANQHAAGMSPAAAAGEMGPGDRGYEGIELWVEVAAGLLAHFEAVGLAACADLLRGAASVVAQAAAGAAEGSAGAAGSGAAHTPAVVVPPQAVFQGGAVRGGQGGAEANSAVQTHESCVGTTGLEQATGRPSAAAAAEPPPRIPGDQRASHVMLCSEAEPGWGQAGGVGGGAAGEEAAAPSAPTTAAVRAGNVSDGDVGADKPAAGAEVSGGHACGPMSPFSTLGMFDAGVGGADAGGGSGSGTDGAAPLRGYRHRTCTLLLRLPRRSPPPPAVRGSKDPAANPDTPPEDDDKGSASFAGQGTAGAAATGPSTSAAWGTSAGSGREEGLGFGGTAAPIGPPLPPASPPAPRQMEWEAESEPSPEDSATSDAGDDGADGFSVSPPGLRTSTSAAGLAAVPTLRCHSSVGGAWGSRSRALSHGLSSRPAWGFELGEDCGALPSGLHASTINTCTTVTSAATAQRVSDSGGRPSADGGNGRPSADGSGGRANADGAEAGPSTTVRPAAGVAAAPGPDAAGLASWAASCSTLRVSLLLREQGQTGVAQQAARGPGQGVRQGFPAQGLSCGPRDASRSPKAGGGGGGGSAAAASRVGDAVLDPGATERAEVGPGGADVGPWEAPQVWPQLLRALSGFEEVECDILVAHVRPVRPLLGARVGVGGRALARDREETGAGEVAQAAGAEWPARRLTTGPMGGLLELHCCLLMRDLERSREQARNGRTGGAVGRLEGVGDAGSPGSMNESLPSHTHREGFILSISSSAVGRTSSSESTAVGAASASGGATNGGSDTEAARPPPWAGTDGTLLDLLGQYWEVECGLLLKECTQAAAGRHGTGTGIAAGTMPEAAGGGRDVQGRCTQAATAPAAAAATADEVQEGFSSVPRGGERNTVTLGPAGGSGAAAGVAPTDPWVAAPSAPALFGQATAMPSGGMMAATPAAPAAMQRLYYAHDEIPSRMLAGALSVGYREATGTLLVFEQ</sequence>
<dbReference type="Proteomes" id="UP000075714">
    <property type="component" value="Unassembled WGS sequence"/>
</dbReference>
<feature type="compositionally biased region" description="Low complexity" evidence="1">
    <location>
        <begin position="533"/>
        <end position="561"/>
    </location>
</feature>
<dbReference type="AlphaFoldDB" id="A0A150GHR8"/>
<comment type="caution">
    <text evidence="2">The sequence shown here is derived from an EMBL/GenBank/DDBJ whole genome shotgun (WGS) entry which is preliminary data.</text>
</comment>
<gene>
    <name evidence="2" type="ORF">GPECTOR_21g618</name>
</gene>
<protein>
    <submittedName>
        <fullName evidence="2">Uncharacterized protein</fullName>
    </submittedName>
</protein>
<keyword evidence="3" id="KW-1185">Reference proteome</keyword>